<dbReference type="Proteomes" id="UP000129157">
    <property type="component" value="Genome"/>
</dbReference>
<evidence type="ECO:0000256" key="8">
    <source>
        <dbReference type="ARBA" id="ARBA00022741"/>
    </source>
</evidence>
<evidence type="ECO:0000256" key="19">
    <source>
        <dbReference type="ARBA" id="ARBA00047370"/>
    </source>
</evidence>
<evidence type="ECO:0000256" key="10">
    <source>
        <dbReference type="ARBA" id="ARBA00022840"/>
    </source>
</evidence>
<keyword evidence="13 21" id="KW-0506">mRNA capping</keyword>
<dbReference type="EMBL" id="KR817240">
    <property type="protein sequence ID" value="AKI84196.1"/>
    <property type="molecule type" value="Viral_cRNA"/>
</dbReference>
<evidence type="ECO:0000256" key="16">
    <source>
        <dbReference type="ARBA" id="ARBA00024494"/>
    </source>
</evidence>
<evidence type="ECO:0000256" key="9">
    <source>
        <dbReference type="ARBA" id="ARBA00022801"/>
    </source>
</evidence>
<dbReference type="EC" id="2.7.7.88" evidence="21"/>
<comment type="catalytic activity">
    <reaction evidence="16">
        <text>a 5'-end triphospho-adenylyl-adenylyl-cytidylyl-adenosine in mRNA + GDP + H(+) = a 5'-end (5'-triphosphoguanosine)-adenylyl-adenylyl-cytidylyl-adenosine in mRNA + diphosphate</text>
        <dbReference type="Rhea" id="RHEA:65436"/>
        <dbReference type="Rhea" id="RHEA-COMP:16797"/>
        <dbReference type="Rhea" id="RHEA-COMP:16799"/>
        <dbReference type="ChEBI" id="CHEBI:15378"/>
        <dbReference type="ChEBI" id="CHEBI:33019"/>
        <dbReference type="ChEBI" id="CHEBI:58189"/>
        <dbReference type="ChEBI" id="CHEBI:156484"/>
        <dbReference type="ChEBI" id="CHEBI:156503"/>
        <dbReference type="EC" id="2.7.7.88"/>
    </reaction>
</comment>
<comment type="catalytic activity">
    <reaction evidence="21">
        <text>RNA(n) + a ribonucleoside 5'-triphosphate = RNA(n+1) + diphosphate</text>
        <dbReference type="Rhea" id="RHEA:21248"/>
        <dbReference type="Rhea" id="RHEA-COMP:14527"/>
        <dbReference type="Rhea" id="RHEA-COMP:17342"/>
        <dbReference type="ChEBI" id="CHEBI:33019"/>
        <dbReference type="ChEBI" id="CHEBI:61557"/>
        <dbReference type="ChEBI" id="CHEBI:140395"/>
        <dbReference type="EC" id="2.7.7.48"/>
    </reaction>
</comment>
<dbReference type="Pfam" id="PF14318">
    <property type="entry name" value="Mononeg_mRNAcap"/>
    <property type="match status" value="1"/>
</dbReference>
<evidence type="ECO:0000313" key="33">
    <source>
        <dbReference type="Proteomes" id="UP000129157"/>
    </source>
</evidence>
<dbReference type="EC" id="2.1.1.-" evidence="21"/>
<comment type="subcellular location">
    <subcellularLocation>
        <location evidence="21">Virion</location>
    </subcellularLocation>
    <subcellularLocation>
        <location evidence="21">Host cytoplasm</location>
    </subcellularLocation>
</comment>
<comment type="catalytic activity">
    <reaction evidence="20 21">
        <text>GTP + H2O = GDP + phosphate + H(+)</text>
        <dbReference type="Rhea" id="RHEA:19669"/>
        <dbReference type="ChEBI" id="CHEBI:15377"/>
        <dbReference type="ChEBI" id="CHEBI:15378"/>
        <dbReference type="ChEBI" id="CHEBI:37565"/>
        <dbReference type="ChEBI" id="CHEBI:43474"/>
        <dbReference type="ChEBI" id="CHEBI:58189"/>
    </reaction>
</comment>
<dbReference type="GO" id="GO:0016787">
    <property type="term" value="F:hydrolase activity"/>
    <property type="evidence" value="ECO:0007669"/>
    <property type="project" value="UniProtKB-KW"/>
</dbReference>
<comment type="function">
    <text evidence="1 21">RNA-directed RNA polymerase that catalyzes the replication of viral genomic RNA. The template is composed of the viral RNA tightly encapsidated by the nucleoprotein (N). The replicase mode is dependent on intracellular N protein concentration. In this mode, the polymerase replicates the whole viral genome without recognizing transcriptional signals, and the replicated genome is not caped or polyadenylated.</text>
</comment>
<gene>
    <name evidence="26" type="primary">L</name>
</gene>
<keyword evidence="3 21" id="KW-0489">Methyltransferase</keyword>
<dbReference type="GO" id="GO:0004482">
    <property type="term" value="F:mRNA 5'-cap (guanine-N7-)-methyltransferase activity"/>
    <property type="evidence" value="ECO:0007669"/>
    <property type="project" value="UniProtKB-UniRule"/>
</dbReference>
<evidence type="ECO:0000256" key="22">
    <source>
        <dbReference type="SAM" id="Coils"/>
    </source>
</evidence>
<dbReference type="Proteomes" id="UP000172527">
    <property type="component" value="Genome"/>
</dbReference>
<keyword evidence="7 21" id="KW-0548">Nucleotidyltransferase</keyword>
<accession>A0A068J465</accession>
<keyword evidence="8 21" id="KW-0547">Nucleotide-binding</keyword>
<evidence type="ECO:0000313" key="30">
    <source>
        <dbReference type="EMBL" id="AKI83134.1"/>
    </source>
</evidence>
<evidence type="ECO:0000256" key="3">
    <source>
        <dbReference type="ARBA" id="ARBA00022603"/>
    </source>
</evidence>
<dbReference type="Proteomes" id="UP000135378">
    <property type="component" value="Genome"/>
</dbReference>
<evidence type="ECO:0000313" key="32">
    <source>
        <dbReference type="Proteomes" id="UP000115345"/>
    </source>
</evidence>
<evidence type="ECO:0000256" key="2">
    <source>
        <dbReference type="ARBA" id="ARBA00022484"/>
    </source>
</evidence>
<evidence type="ECO:0000256" key="13">
    <source>
        <dbReference type="ARBA" id="ARBA00023042"/>
    </source>
</evidence>
<dbReference type="Proteomes" id="UP000131783">
    <property type="component" value="Genome"/>
</dbReference>
<keyword evidence="15" id="KW-0511">Multifunctional enzyme</keyword>
<feature type="compositionally biased region" description="Low complexity" evidence="23">
    <location>
        <begin position="1657"/>
        <end position="1668"/>
    </location>
</feature>
<evidence type="ECO:0000259" key="24">
    <source>
        <dbReference type="PROSITE" id="PS50526"/>
    </source>
</evidence>
<evidence type="ECO:0000256" key="20">
    <source>
        <dbReference type="ARBA" id="ARBA00048548"/>
    </source>
</evidence>
<name>A0A068J465_9MONO</name>
<dbReference type="GO" id="GO:0044423">
    <property type="term" value="C:virion component"/>
    <property type="evidence" value="ECO:0007669"/>
    <property type="project" value="UniProtKB-KW"/>
</dbReference>
<evidence type="ECO:0000313" key="29">
    <source>
        <dbReference type="EMBL" id="AKI83116.1"/>
    </source>
</evidence>
<evidence type="ECO:0000313" key="26">
    <source>
        <dbReference type="EMBL" id="AIE11922.1"/>
    </source>
</evidence>
<dbReference type="GO" id="GO:0003968">
    <property type="term" value="F:RNA-directed RNA polymerase activity"/>
    <property type="evidence" value="ECO:0007669"/>
    <property type="project" value="UniProtKB-UniRule"/>
</dbReference>
<keyword evidence="2 21" id="KW-0696">RNA-directed RNA polymerase</keyword>
<comment type="catalytic activity">
    <reaction evidence="19">
        <text>a 5'-end (5'-triphosphoguanosine)-adenylyl-adenylyl-cytidylyl-adenosine in mRNA + 2 S-adenosyl-L-methionine = a 5'-end (N(7)-methyl 5'-triphosphoguanosine)-(2'-O-methyladenylyl)-adenylyl-cytidylyl-adenosine in mRNA + 2 S-adenosyl-L-homocysteine + H(+)</text>
        <dbReference type="Rhea" id="RHEA:65376"/>
        <dbReference type="Rhea" id="RHEA-COMP:16797"/>
        <dbReference type="Rhea" id="RHEA-COMP:16798"/>
        <dbReference type="ChEBI" id="CHEBI:15378"/>
        <dbReference type="ChEBI" id="CHEBI:57856"/>
        <dbReference type="ChEBI" id="CHEBI:59789"/>
        <dbReference type="ChEBI" id="CHEBI:156483"/>
        <dbReference type="ChEBI" id="CHEBI:156484"/>
        <dbReference type="EC" id="2.1.1.375"/>
    </reaction>
</comment>
<evidence type="ECO:0000259" key="25">
    <source>
        <dbReference type="PROSITE" id="PS51590"/>
    </source>
</evidence>
<evidence type="ECO:0000256" key="1">
    <source>
        <dbReference type="ARBA" id="ARBA00003132"/>
    </source>
</evidence>
<feature type="region of interest" description="Disordered" evidence="23">
    <location>
        <begin position="1651"/>
        <end position="1688"/>
    </location>
</feature>
<evidence type="ECO:0000256" key="17">
    <source>
        <dbReference type="ARBA" id="ARBA00024499"/>
    </source>
</evidence>
<evidence type="ECO:0000256" key="14">
    <source>
        <dbReference type="ARBA" id="ARBA00023200"/>
    </source>
</evidence>
<keyword evidence="14 21" id="KW-1035">Host cytoplasm</keyword>
<dbReference type="EMBL" id="KR817120">
    <property type="protein sequence ID" value="AKI83116.1"/>
    <property type="molecule type" value="Viral_cRNA"/>
</dbReference>
<keyword evidence="9" id="KW-0378">Hydrolase</keyword>
<evidence type="ECO:0000256" key="12">
    <source>
        <dbReference type="ARBA" id="ARBA00022953"/>
    </source>
</evidence>
<feature type="compositionally biased region" description="Basic and acidic residues" evidence="23">
    <location>
        <begin position="1670"/>
        <end position="1688"/>
    </location>
</feature>
<dbReference type="Proteomes" id="UP000115345">
    <property type="component" value="Genome"/>
</dbReference>
<dbReference type="EC" id="3.6.1.-" evidence="21"/>
<dbReference type="InterPro" id="IPR039736">
    <property type="entry name" value="L_poly_C"/>
</dbReference>
<dbReference type="EMBL" id="KM034562">
    <property type="protein sequence ID" value="AIE11922.1"/>
    <property type="molecule type" value="Viral_cRNA"/>
</dbReference>
<dbReference type="InterPro" id="IPR017235">
    <property type="entry name" value="RNA-dir_pol_L_filovirus"/>
</dbReference>
<evidence type="ECO:0000256" key="7">
    <source>
        <dbReference type="ARBA" id="ARBA00022695"/>
    </source>
</evidence>
<dbReference type="InterPro" id="IPR014023">
    <property type="entry name" value="Mononeg_RNA_pol_cat"/>
</dbReference>
<evidence type="ECO:0000313" key="27">
    <source>
        <dbReference type="EMBL" id="AKI82756.1"/>
    </source>
</evidence>
<dbReference type="Proteomes" id="UP000169730">
    <property type="component" value="Genome"/>
</dbReference>
<evidence type="ECO:0000256" key="6">
    <source>
        <dbReference type="ARBA" id="ARBA00022691"/>
    </source>
</evidence>
<dbReference type="EMBL" id="KR817083">
    <property type="protein sequence ID" value="AKI82783.1"/>
    <property type="molecule type" value="Viral_cRNA"/>
</dbReference>
<evidence type="ECO:0000313" key="28">
    <source>
        <dbReference type="EMBL" id="AKI82783.1"/>
    </source>
</evidence>
<evidence type="ECO:0000256" key="11">
    <source>
        <dbReference type="ARBA" id="ARBA00022844"/>
    </source>
</evidence>
<evidence type="ECO:0000256" key="15">
    <source>
        <dbReference type="ARBA" id="ARBA00023268"/>
    </source>
</evidence>
<dbReference type="GO" id="GO:0030430">
    <property type="term" value="C:host cell cytoplasm"/>
    <property type="evidence" value="ECO:0007669"/>
    <property type="project" value="UniProtKB-SubCell"/>
</dbReference>
<comment type="catalytic activity">
    <reaction evidence="17 21">
        <text>a 5'-end (5'-triphosphoguanosine)-(2'-O-methyladenylyl)-adenylyl-cytidylyl-adenosine in mRNA + S-adenosyl-L-methionine = a 5'-end (N(7)-methyl 5'-triphosphoguanosine)-(2'-O-methyladenylyl)-adenylyl-cytidylyl-adenosine in mRNA + S-adenosyl-L-homocysteine</text>
        <dbReference type="Rhea" id="RHEA:65440"/>
        <dbReference type="Rhea" id="RHEA-COMP:16798"/>
        <dbReference type="Rhea" id="RHEA-COMP:16801"/>
        <dbReference type="ChEBI" id="CHEBI:57856"/>
        <dbReference type="ChEBI" id="CHEBI:59789"/>
        <dbReference type="ChEBI" id="CHEBI:156482"/>
        <dbReference type="ChEBI" id="CHEBI:156483"/>
    </reaction>
</comment>
<feature type="domain" description="RdRp catalytic" evidence="24">
    <location>
        <begin position="625"/>
        <end position="809"/>
    </location>
</feature>
<dbReference type="InterPro" id="IPR026890">
    <property type="entry name" value="Mononeg_mRNAcap"/>
</dbReference>
<evidence type="ECO:0000256" key="5">
    <source>
        <dbReference type="ARBA" id="ARBA00022679"/>
    </source>
</evidence>
<keyword evidence="22" id="KW-0175">Coiled coil</keyword>
<organism evidence="26 34">
    <name type="scientific">Zaire ebolavirus</name>
    <dbReference type="NCBI Taxonomy" id="186538"/>
    <lineage>
        <taxon>Viruses</taxon>
        <taxon>Riboviria</taxon>
        <taxon>Orthornavirae</taxon>
        <taxon>Negarnaviricota</taxon>
        <taxon>Haploviricotina</taxon>
        <taxon>Monjiviricetes</taxon>
        <taxon>Mononegavirales</taxon>
        <taxon>Filoviridae</taxon>
        <taxon>Orthoebolavirus</taxon>
        <taxon>Orthoebolavirus zairense</taxon>
    </lineage>
</organism>
<dbReference type="EMBL" id="KR817080">
    <property type="protein sequence ID" value="AKI82756.1"/>
    <property type="molecule type" value="Viral_cRNA"/>
</dbReference>
<keyword evidence="6 21" id="KW-0949">S-adenosyl-L-methionine</keyword>
<sequence length="2212" mass="252523">MATQHTQYPDARLSSPIVLDQCDLVTRACGLYSSYSLNPQLRNCKLPKHIYRLKYDVTVTKFLSDVPVATLPIDFIVPILLKALSGNGFCPVEPRCQQFLDEIIKYTMQDALFLKYYLKNVGAQEDCVDDHFQEKILSSIQGNEFLHQMFFWYDLAILTRRGRLNRGNSRSTWFVHDDLIDILGYGDYVFWKIPISLLPLNTQGIPHAAMDWYQTSVFKEAVQGHTHIVSVSTADVLIMCKDLITCRFNTTLISKIAEVEDPVCSDYPNFKIVSMLYQSGDYLLSILGSDGYKIIKFLEPLCLAKIQLCSKYTERKGRFLTQMHLAVNHTLEEITEIRALKPSQAHKIREFHRTLIRLEMTPQQLCELFSIQKHWGHPVLHSETAIQKVKKHATVLKALRPIVIFETYCVFKYSIAKHYFDSQGSWYSVTSDRNLTPGLNSYIKRNQFPPLPMIKELLWEFYHLDHPPLFSTKIISDLSIFIKDRATAVERTCWDAVFEPNVLGYNPPHKFSTKRVPEQFLEQENFSIENVLSYAQKLEYLLPQYRNFSFSLKEKELNVGRTFGKLPYPTRNVQTLCEALLADGLAKAFPSNMMVVTEREQKESLLHQASWHHTSDDFGEHATVRGSSFVTDLEKYNLAFRYEFTAPFIEYCNRCYGVKNVFNWMHYTIPQCYMHVSDYYNPPHNLTLENRNNPPEGPSSYRGHMGGIEGLQQKLWTSISCAQISLVEIKTGFKLRSAVMGDNQCITVLSVFPLETDAGEQEQSAEDNAARVAASLAKVTSACGIFLKPDETFVHSGFIYFGKKQYLNGVQLPQSLKTATRMAPLSDAIFDDLQGTLASIGTAFERSISETRHIFPCRITAAFHTFFSVRILQYHHLGFNKGFDLGQLTLGKPLDFGTISLALAVPQVLGGLSFLNPEKCFYRNLGDPVTSGLFQLKTYLRMIEMDDLFLPLIAKNPGNCTAIDFVLNPSGLNVPGSQDLTSFLRQIVRRTITLSAKNKLINTLFHASADFEDEMVCKWLLSSTPVMSRFAADIFSRTPSGKRLQILGYLEGTRTLLASKIINNNTETPVLDRLRKITLQRWSLWFSYLDHCDNILAEALTQITCTVDLAQILREYSWAHILEGRPLIGATLPCMIEQFKVVWLKPYEQCPQCSNAKQPGGKPFVSVAVKKHIVSAWPNASRISWTIGDGIPYIGSRTEDKIGQPAIKPKCPSAALREAIELASRLTWVTQGSSNSDLLIKPFLEARVNLSVQEILQMTPSHYSGNIVHRYNDQYSPHSFMANRMSNSATRLIVSTNTLGEFSGGGQSARDSNIIFQNVINYAVALFDIKFRNTEATDIRYNRAHLHLTKCCTREVPAQYLTYTSTLDLDLTRYRENELIYDNNPLKGGLNCNISFDNPFFQGKQLNIIEDDLIRLPHLSGWELAKTIMQSIISDSNNSSTDPISSGETRSFTTHFLTYPKIGLLYSFGAFVSYYLGNTILRTKKLTLDNFLYYLTTQIHNLPHRSLRILKPTFKHASVMSRLMSIDPHFSIYIGGAAGDRGLSDAARLFLRTSISSFLTFVKEWIINRGTIVPLWIVYPLEGQNPTPVNNFLHQIVELLVHDSSRHQAFKTTINDHVHPHDNLVYTCKSTASNFFHASLAYWRSRHRNSNRKDLTRNSSTGSSTNNSDGHIKRSQEQTTRDPHDGTERSLVLQMSHEIKRTTIPQENTHQGPSFQSFLSDSACGTANPKLNFDRSRHNVKSQDHNSASKREGHQIISHRLVLPFFTLSQGTRQLTSSNESQTQDEISKYLRQLRSVIDTTVYCRFTGIVSSMHYKLDEVLWEIENFKSAVTLAEGEGAGALLLIQKYQVKTLFFNTLATESSIESEIVSGMTTPRMLLPVMSKFHNDQIEIILNNSASQITDITNPTWFKDQRARLPRQVEVITMDAETTENINRSKLYEAVHKLILHHVDPSVLKAVVLKVFLSDTEGMLWLNDNLAPFFATGYLIKPITSSARSSEWYLCLTNFLSTTRKMPHQNHLSCKQVILTALQLQIQRSPYWLSHLTQYADCDLHLSYIRLGFPSLEKVLYHRYNLVDSKRGPLVSVTQHLAHLRAEIRELTNDYNQQRQSRTQTYHFIRTAKGRITKLVNDYLKFFLIVQALKHNGTWQAEFKKLPELISVCNRFYHIRDCNCEERFLVQTLYLHRMQDSEVKLIERLTGLLSLFPDGLYRFD</sequence>
<keyword evidence="5 21" id="KW-0808">Transferase</keyword>
<evidence type="ECO:0000256" key="23">
    <source>
        <dbReference type="SAM" id="MobiDB-lite"/>
    </source>
</evidence>
<dbReference type="PIRSF" id="PIRSF037548">
    <property type="entry name" value="RNA_pol_Filoviridae"/>
    <property type="match status" value="1"/>
</dbReference>
<keyword evidence="12 21" id="KW-0693">Viral RNA replication</keyword>
<reference evidence="26 34" key="1">
    <citation type="journal article" date="2014" name="Science">
        <title>Genomic surveillance elucidates Ebola virus origin and transmission during the 2014 outbreak.</title>
        <authorList>
            <person name="Gire S.K."/>
            <person name="Goba A."/>
            <person name="Andersen K.G."/>
            <person name="Sealfon R.S."/>
            <person name="Park D.J."/>
            <person name="Kanneh L."/>
            <person name="Jalloh S."/>
            <person name="Momoh M."/>
            <person name="Fullah M."/>
            <person name="Dudas G."/>
            <person name="Wohl S."/>
            <person name="Moses L.M."/>
            <person name="Yozwiak N.L."/>
            <person name="Winnicki S."/>
            <person name="Matranga C.B."/>
            <person name="Malboeuf C.M."/>
            <person name="Qu J."/>
            <person name="Gladden A.D."/>
            <person name="Schaffner S.F."/>
            <person name="Yang X."/>
            <person name="Jiang P.P."/>
            <person name="Nekoui M."/>
            <person name="Colubri A."/>
            <person name="Coomber M.R."/>
            <person name="Fonnie M."/>
            <person name="Moigboi A."/>
            <person name="Gbakie M."/>
            <person name="Kamara F.K."/>
            <person name="Tucker V."/>
            <person name="Konuwa E."/>
            <person name="Saffa S."/>
            <person name="Sellu J."/>
            <person name="Jalloh A.A."/>
            <person name="Kovoma A."/>
            <person name="Koninga J."/>
            <person name="Mustapha I."/>
            <person name="Kargbo K."/>
            <person name="Foday M."/>
            <person name="Yillah M."/>
            <person name="Kanneh F."/>
            <person name="Robert W."/>
            <person name="Massally J.L."/>
            <person name="Chapman S.B."/>
            <person name="Bochicchio J."/>
            <person name="Murphy C."/>
            <person name="Nusbaum C."/>
            <person name="Young S."/>
            <person name="Birren B.W."/>
            <person name="Grant D.S."/>
            <person name="Scheiffelin J.S."/>
            <person name="Lander E.S."/>
            <person name="Happi C."/>
            <person name="Gevao S.M."/>
            <person name="Gnirke A."/>
            <person name="Rambaut A."/>
            <person name="Garry R.F."/>
            <person name="Khan S.H."/>
            <person name="Sabeti P.C."/>
        </authorList>
    </citation>
    <scope>NUCLEOTIDE SEQUENCE [LARGE SCALE GENOMIC DNA]</scope>
    <source>
        <strain evidence="26">Ebola virus/H.sapiens-wt/SLE/2014/Makona-G3686.1</strain>
    </source>
</reference>
<dbReference type="GO" id="GO:0005524">
    <property type="term" value="F:ATP binding"/>
    <property type="evidence" value="ECO:0007669"/>
    <property type="project" value="UniProtKB-UniRule"/>
</dbReference>
<keyword evidence="11 21" id="KW-0946">Virion</keyword>
<evidence type="ECO:0000256" key="4">
    <source>
        <dbReference type="ARBA" id="ARBA00022664"/>
    </source>
</evidence>
<keyword evidence="4 21" id="KW-0507">mRNA processing</keyword>
<dbReference type="NCBIfam" id="TIGR04198">
    <property type="entry name" value="paramyx_RNAcap"/>
    <property type="match status" value="1"/>
</dbReference>
<reference evidence="32 33" key="2">
    <citation type="journal article" date="2015" name="Nature">
        <title>Temporal and spatial analysis of the 2014-2015 Ebola virus outbreak in West Africa.</title>
        <authorList>
            <person name="Carroll M.W."/>
            <person name="Matthews D.A."/>
            <person name="Hiscox J.A."/>
            <person name="Elmore M.J."/>
            <person name="Pollakis G."/>
            <person name="Rambaut A."/>
            <person name="Hewson R."/>
            <person name="Gabriel M."/>
            <person name="Raoul H."/>
            <person name="di Caro A."/>
            <person name="Woelfel R."/>
            <person name="Formenty P."/>
            <person name="Guenther S."/>
        </authorList>
    </citation>
    <scope>NUCLEOTIDE SEQUENCE [LARGE SCALE GENOMIC DNA]</scope>
    <source>
        <strain evidence="27">Ebola virus/H.sapiens-wt/GIN/2014/Makona-EM_000707</strain>
        <strain evidence="28">Ebola virus/H.sapiens-wt/GIN/2014/Makona-EM_000934</strain>
        <strain evidence="29">Ebola virus/H.sapiens-wt/GIN/2014/Makona-EM_074461</strain>
        <strain evidence="30">Ebola virus/H.sapiens-wt/GIN/2014/Makona-EM_074531</strain>
        <strain evidence="31">Ebola virus/H.sapiens-wt/LBR/2014/Makona-EM_080213</strain>
    </source>
</reference>
<dbReference type="PROSITE" id="PS50526">
    <property type="entry name" value="RDRP_SSRNA_NEG_NONSEG"/>
    <property type="match status" value="1"/>
</dbReference>
<dbReference type="PROSITE" id="PS51590">
    <property type="entry name" value="SAM_MT_MNV_L"/>
    <property type="match status" value="1"/>
</dbReference>
<dbReference type="InterPro" id="IPR025786">
    <property type="entry name" value="Mononega_L_MeTrfase"/>
</dbReference>
<proteinExistence type="predicted"/>
<dbReference type="EMBL" id="KR817122">
    <property type="protein sequence ID" value="AKI83134.1"/>
    <property type="molecule type" value="Viral_cRNA"/>
</dbReference>
<feature type="domain" description="Mononegavirus-type SAM-dependent 2'-O-MTase" evidence="25">
    <location>
        <begin position="1805"/>
        <end position="2003"/>
    </location>
</feature>
<dbReference type="Pfam" id="PF00946">
    <property type="entry name" value="Mononeg_RNA_pol"/>
    <property type="match status" value="1"/>
</dbReference>
<dbReference type="EC" id="2.7.7.48" evidence="21"/>
<evidence type="ECO:0000256" key="18">
    <source>
        <dbReference type="ARBA" id="ARBA00047332"/>
    </source>
</evidence>
<feature type="coiled-coil region" evidence="22">
    <location>
        <begin position="2082"/>
        <end position="2109"/>
    </location>
</feature>
<keyword evidence="10 21" id="KW-0067">ATP-binding</keyword>
<protein>
    <recommendedName>
        <fullName evidence="21">RNA-directed RNA polymerase L</fullName>
        <shortName evidence="21">Protein L</shortName>
    </recommendedName>
    <alternativeName>
        <fullName evidence="21">Large structural protein</fullName>
    </alternativeName>
    <alternativeName>
        <fullName evidence="21">Replicase</fullName>
    </alternativeName>
    <alternativeName>
        <fullName evidence="21">Transcriptase</fullName>
    </alternativeName>
    <domain>
        <recommendedName>
            <fullName evidence="21">RNA-directed RNA polymerase</fullName>
            <ecNumber evidence="21">2.7.7.48</ecNumber>
        </recommendedName>
    </domain>
    <domain>
        <recommendedName>
            <fullName evidence="21">GTP phosphohydrolase</fullName>
            <ecNumber evidence="21">3.6.1.-</ecNumber>
        </recommendedName>
    </domain>
    <domain>
        <recommendedName>
            <fullName evidence="21">GDP polyribonucleotidyltransferase</fullName>
            <ecNumber evidence="21">2.7.7.88</ecNumber>
        </recommendedName>
        <alternativeName>
            <fullName evidence="21">PRNTase</fullName>
        </alternativeName>
    </domain>
    <domain>
        <recommendedName>
            <fullName evidence="21">mRNA (nucleoside-2'-O-)-methyltransferase</fullName>
            <shortName evidence="21">N1-2'-O-MTase</shortName>
            <ecNumber evidence="21">2.1.1.-</ecNumber>
        </recommendedName>
    </domain>
    <domain>
        <recommendedName>
            <fullName evidence="21">mRNA (guanine-N(7)-)-methyltransferase</fullName>
            <shortName evidence="21">G-N7-MTase</shortName>
        </recommendedName>
    </domain>
</protein>
<evidence type="ECO:0000256" key="21">
    <source>
        <dbReference type="PIRNR" id="PIRNR037548"/>
    </source>
</evidence>
<comment type="catalytic activity">
    <reaction evidence="18 21">
        <text>a 5'-end (5'-triphosphoguanosine)-adenylyl-adenylyl-cytidylyl-adenosine in mRNA + S-adenosyl-L-methionine = a 5'-end (5'-triphosphoguanosine)-(2'-O-methyladenylyl)-adenylyl-cytidylyl-adenosine in mRNA + S-adenosyl-L-homocysteine + H(+)</text>
        <dbReference type="Rhea" id="RHEA:65380"/>
        <dbReference type="Rhea" id="RHEA-COMP:16797"/>
        <dbReference type="Rhea" id="RHEA-COMP:16801"/>
        <dbReference type="ChEBI" id="CHEBI:15378"/>
        <dbReference type="ChEBI" id="CHEBI:57856"/>
        <dbReference type="ChEBI" id="CHEBI:59789"/>
        <dbReference type="ChEBI" id="CHEBI:156482"/>
        <dbReference type="ChEBI" id="CHEBI:156484"/>
    </reaction>
</comment>
<evidence type="ECO:0000313" key="34">
    <source>
        <dbReference type="Proteomes" id="UP000169730"/>
    </source>
</evidence>
<evidence type="ECO:0000313" key="31">
    <source>
        <dbReference type="EMBL" id="AKI84196.1"/>
    </source>
</evidence>